<reference evidence="4 5" key="1">
    <citation type="submission" date="2022-05" db="EMBL/GenBank/DDBJ databases">
        <authorList>
            <consortium name="Genoscope - CEA"/>
            <person name="William W."/>
        </authorList>
    </citation>
    <scope>NUCLEOTIDE SEQUENCE [LARGE SCALE GENOMIC DNA]</scope>
</reference>
<evidence type="ECO:0000256" key="2">
    <source>
        <dbReference type="SAM" id="Phobius"/>
    </source>
</evidence>
<feature type="transmembrane region" description="Helical" evidence="2">
    <location>
        <begin position="1036"/>
        <end position="1059"/>
    </location>
</feature>
<proteinExistence type="predicted"/>
<keyword evidence="3" id="KW-0732">Signal</keyword>
<evidence type="ECO:0000313" key="5">
    <source>
        <dbReference type="Proteomes" id="UP001159427"/>
    </source>
</evidence>
<evidence type="ECO:0000256" key="1">
    <source>
        <dbReference type="SAM" id="MobiDB-lite"/>
    </source>
</evidence>
<feature type="transmembrane region" description="Helical" evidence="2">
    <location>
        <begin position="1118"/>
        <end position="1136"/>
    </location>
</feature>
<dbReference type="EMBL" id="CALNXI010002196">
    <property type="protein sequence ID" value="CAH3184486.1"/>
    <property type="molecule type" value="Genomic_DNA"/>
</dbReference>
<keyword evidence="2" id="KW-0812">Transmembrane</keyword>
<organism evidence="4 5">
    <name type="scientific">Porites evermanni</name>
    <dbReference type="NCBI Taxonomy" id="104178"/>
    <lineage>
        <taxon>Eukaryota</taxon>
        <taxon>Metazoa</taxon>
        <taxon>Cnidaria</taxon>
        <taxon>Anthozoa</taxon>
        <taxon>Hexacorallia</taxon>
        <taxon>Scleractinia</taxon>
        <taxon>Fungiina</taxon>
        <taxon>Poritidae</taxon>
        <taxon>Porites</taxon>
    </lineage>
</organism>
<dbReference type="Gene3D" id="2.160.20.10">
    <property type="entry name" value="Single-stranded right-handed beta-helix, Pectin lyase-like"/>
    <property type="match status" value="1"/>
</dbReference>
<feature type="signal peptide" evidence="3">
    <location>
        <begin position="1"/>
        <end position="21"/>
    </location>
</feature>
<keyword evidence="2" id="KW-1133">Transmembrane helix</keyword>
<feature type="transmembrane region" description="Helical" evidence="2">
    <location>
        <begin position="947"/>
        <end position="968"/>
    </location>
</feature>
<feature type="transmembrane region" description="Helical" evidence="2">
    <location>
        <begin position="1192"/>
        <end position="1213"/>
    </location>
</feature>
<dbReference type="PANTHER" id="PTHR32158">
    <property type="entry name" value="RING-TYPE DOMAIN-CONTAINING PROTEIN"/>
    <property type="match status" value="1"/>
</dbReference>
<evidence type="ECO:0000313" key="4">
    <source>
        <dbReference type="EMBL" id="CAH3184486.1"/>
    </source>
</evidence>
<dbReference type="Proteomes" id="UP001159427">
    <property type="component" value="Unassembled WGS sequence"/>
</dbReference>
<protein>
    <submittedName>
        <fullName evidence="4">Uncharacterized protein</fullName>
    </submittedName>
</protein>
<dbReference type="SUPFAM" id="SSF51126">
    <property type="entry name" value="Pectin lyase-like"/>
    <property type="match status" value="1"/>
</dbReference>
<feature type="region of interest" description="Disordered" evidence="1">
    <location>
        <begin position="1239"/>
        <end position="1273"/>
    </location>
</feature>
<dbReference type="InterPro" id="IPR012334">
    <property type="entry name" value="Pectin_lyas_fold"/>
</dbReference>
<keyword evidence="5" id="KW-1185">Reference proteome</keyword>
<feature type="transmembrane region" description="Helical" evidence="2">
    <location>
        <begin position="1093"/>
        <end position="1112"/>
    </location>
</feature>
<feature type="transmembrane region" description="Helical" evidence="2">
    <location>
        <begin position="919"/>
        <end position="941"/>
    </location>
</feature>
<dbReference type="InterPro" id="IPR011050">
    <property type="entry name" value="Pectin_lyase_fold/virulence"/>
</dbReference>
<comment type="caution">
    <text evidence="4">The sequence shown here is derived from an EMBL/GenBank/DDBJ whole genome shotgun (WGS) entry which is preliminary data.</text>
</comment>
<sequence length="1273" mass="141654">MFPSTIFASVLLCSLFLKCASEREIYVSPGGNDSSNCSASFKCKTLDRALGLARGLNSTRILLSKGNYSLNTSHNFTKIASFGLFGNTSYDQGVQISCQITCEPNVSLSFTFSKNISFEGVKFRKCGGWHQSSAGMNEQYPYFKGAKFKTALDFRYCRNLRISNVEICSSPGLGANLYDVGGVVNFTNSLFADNYALNESSYDRWIFISPDGSYVYSGGGVNLMLNQYSHNTWNVTPGEHDSYQHNNIYEFSNCHFMRNRAMWLNDTKDDNGMNTLKLPFNRGGGLAIYFQGNASGCHIKIQSCVFANNIASWGGGFQVEMKDKTENNSLEVRATVFRENFASFAGGGARLGSLPEKHVQLRINRFEMTNCSFVNNTARLGGGASLYGATIPRMCTNHTDPVVTQFCFKNDSNWIGNIGAVGAAVSAFLINRNEDLIGPEIPYRVCFENTVFRSNKVVPVHHNLIIGQGTFYSQQVPLIFRGNVQFVSNTQSALVLDGSIVEVFDRLDFLNNTGVRGGAIAMYGRSRILLHENTSVLKFEGNNCEDKGGALYIQAPGPPLVSFNATGADNQVCFFGYSKPAKDYDEWNTTVIFKNNSASLGTSVFASTLQYCRRPGENRQRNNVLKWKFIKFDDLPSNSNTSLLGKVVTEPVNITTDKKEWEVAPGEHFDAIVKLFDEVGNLVSGIVNVSIESAQSVKLSNPSRSLFLSTEGRITNITLHGENGSNFDVKLNYIGSQLLKKQIRNVTLKNCYDGFYYCNDTSMCKCMSKTNKITAKGISRCENGKSVYIKEGYWAGKVVGKFVTYFCPPGYCNSPNHSVYKYSEGHVCIDSRKQNSTLCGQCKENYTITIGSALCVESCSYWHLLCLLPIGFGFLLVVVVVMLVDLDFFTGYLNAWLYSYQIMDLLTPDGFRFDPFIEFITAFTNVHIGIGGHSFCLASGLDDADKLMVMYGIPVYVLIVVAILTWLVGRYPGWCFSRKVLRSSPSAPFRAVCTILVFCYTDITRISLLILSPAHVGSKTVLNAYGNLDFFHKKHIAYGIVAILWIVFFVLPFPLILLFRPYLTRGLRPVLNLNRWGPFFDAFQSCFKNQYRWCASFYFLCRLGILLMHTYIPSSSVKRVVLEGACILILVIFAYLRPYKEARDVNEGESSYEWIYKSDVALLTTLALITVISSKIDCSCFTTKDEKKGLKVAVCVLAYVPLIVLLVLGYRVLRTYCPAIDIGNCVTEEEAITPIVTETSDSACSGRRGTPEPTTSPENSLARSPRTTRPKTV</sequence>
<feature type="transmembrane region" description="Helical" evidence="2">
    <location>
        <begin position="861"/>
        <end position="884"/>
    </location>
</feature>
<gene>
    <name evidence="4" type="ORF">PEVE_00015481</name>
</gene>
<name>A0ABN8RYC3_9CNID</name>
<evidence type="ECO:0000256" key="3">
    <source>
        <dbReference type="SAM" id="SignalP"/>
    </source>
</evidence>
<feature type="chain" id="PRO_5045902894" evidence="3">
    <location>
        <begin position="22"/>
        <end position="1273"/>
    </location>
</feature>
<feature type="compositionally biased region" description="Polar residues" evidence="1">
    <location>
        <begin position="1252"/>
        <end position="1265"/>
    </location>
</feature>
<feature type="transmembrane region" description="Helical" evidence="2">
    <location>
        <begin position="989"/>
        <end position="1016"/>
    </location>
</feature>
<accession>A0ABN8RYC3</accession>
<keyword evidence="2" id="KW-0472">Membrane</keyword>
<dbReference type="PANTHER" id="PTHR32158:SF21">
    <property type="match status" value="1"/>
</dbReference>